<keyword evidence="2" id="KW-0104">Cadmium</keyword>
<dbReference type="GO" id="GO:0046872">
    <property type="term" value="F:metal ion binding"/>
    <property type="evidence" value="ECO:0007669"/>
    <property type="project" value="UniProtKB-KW"/>
</dbReference>
<dbReference type="Proteomes" id="UP000007875">
    <property type="component" value="Unassembled WGS sequence"/>
</dbReference>
<dbReference type="GeneTree" id="ENSGT00390000009204"/>
<evidence type="ECO:0000259" key="5">
    <source>
        <dbReference type="PROSITE" id="PS51443"/>
    </source>
</evidence>
<evidence type="ECO:0000256" key="1">
    <source>
        <dbReference type="ARBA" id="ARBA00012468"/>
    </source>
</evidence>
<dbReference type="Gene3D" id="3.90.70.30">
    <property type="entry name" value="Phytochelatin synthase, N-terminal domain"/>
    <property type="match status" value="1"/>
</dbReference>
<dbReference type="GO" id="GO:0016756">
    <property type="term" value="F:glutathione gamma-glutamylcysteinyltransferase activity"/>
    <property type="evidence" value="ECO:0007669"/>
    <property type="project" value="UniProtKB-EC"/>
</dbReference>
<dbReference type="GO" id="GO:0010273">
    <property type="term" value="P:detoxification of copper ion"/>
    <property type="evidence" value="ECO:0007669"/>
    <property type="project" value="TreeGrafter"/>
</dbReference>
<dbReference type="STRING" id="51511.ENSCSAVP00000015995"/>
<dbReference type="HOGENOM" id="CLU_046059_1_0_1"/>
<dbReference type="InterPro" id="IPR007719">
    <property type="entry name" value="PCS_N"/>
</dbReference>
<reference evidence="6" key="3">
    <citation type="submission" date="2025-09" db="UniProtKB">
        <authorList>
            <consortium name="Ensembl"/>
        </authorList>
    </citation>
    <scope>IDENTIFICATION</scope>
</reference>
<dbReference type="FunFam" id="3.90.70.30:FF:000001">
    <property type="entry name" value="Glutathione gamma-glutamylcysteinyltransferase 1"/>
    <property type="match status" value="1"/>
</dbReference>
<dbReference type="SUPFAM" id="SSF54001">
    <property type="entry name" value="Cysteine proteinases"/>
    <property type="match status" value="1"/>
</dbReference>
<dbReference type="AlphaFoldDB" id="H2ZEH9"/>
<keyword evidence="7" id="KW-1185">Reference proteome</keyword>
<dbReference type="InParanoid" id="H2ZEH9"/>
<sequence>MTTNFFRKILPDICVTFSSKKGKLLFKEALEEGHMDSFFHFGAQLRTQDEPAYCGLSSLVIVLNGLSVDPGRVWKGVWRWYHESMLECCTPLEEVKSKGVSLDELTCIARCNQLIADQVYVNDTTSIDEFRNKVKDVTKSSTAAIICSFSREVLSQSGTGHFSPIGGYHPETDSVLMLEPARFKYPLFWIPISLLWDAMNTKDTDTGVSRGYMVLKRSNTQPTLLFRISRYFNAIHPLHADAVDFLTNAVTFLKKSCRDTNDPSTIINEVAEKLLKISAEQKANHEKGLLFHTFVKS</sequence>
<dbReference type="InterPro" id="IPR038765">
    <property type="entry name" value="Papain-like_cys_pep_sf"/>
</dbReference>
<dbReference type="EC" id="2.3.2.15" evidence="1"/>
<evidence type="ECO:0000313" key="7">
    <source>
        <dbReference type="Proteomes" id="UP000007875"/>
    </source>
</evidence>
<dbReference type="InterPro" id="IPR040409">
    <property type="entry name" value="PCS-like"/>
</dbReference>
<dbReference type="InterPro" id="IPR038156">
    <property type="entry name" value="PCS_N_sf"/>
</dbReference>
<dbReference type="PANTHER" id="PTHR33447:SF2">
    <property type="entry name" value="GLUTATHIONE GAMMA-GLUTAMYLCYSTEINYLTRANSFERASE"/>
    <property type="match status" value="1"/>
</dbReference>
<dbReference type="GO" id="GO:0046938">
    <property type="term" value="P:phytochelatin biosynthetic process"/>
    <property type="evidence" value="ECO:0007669"/>
    <property type="project" value="InterPro"/>
</dbReference>
<name>H2ZEH9_CIOSA</name>
<feature type="domain" description="Peptidase C83" evidence="5">
    <location>
        <begin position="1"/>
        <end position="220"/>
    </location>
</feature>
<reference evidence="6" key="2">
    <citation type="submission" date="2025-08" db="UniProtKB">
        <authorList>
            <consortium name="Ensembl"/>
        </authorList>
    </citation>
    <scope>IDENTIFICATION</scope>
</reference>
<dbReference type="GO" id="GO:0098849">
    <property type="term" value="P:cellular detoxification of cadmium ion"/>
    <property type="evidence" value="ECO:0007669"/>
    <property type="project" value="TreeGrafter"/>
</dbReference>
<dbReference type="OMA" id="YNEQTDR"/>
<protein>
    <recommendedName>
        <fullName evidence="1">glutathione gamma-glutamylcysteinyltransferase</fullName>
        <ecNumber evidence="1">2.3.2.15</ecNumber>
    </recommendedName>
</protein>
<evidence type="ECO:0000256" key="4">
    <source>
        <dbReference type="ARBA" id="ARBA00022723"/>
    </source>
</evidence>
<dbReference type="Pfam" id="PF05023">
    <property type="entry name" value="Phytochelatin"/>
    <property type="match status" value="1"/>
</dbReference>
<dbReference type="PROSITE" id="PS51443">
    <property type="entry name" value="PCS"/>
    <property type="match status" value="1"/>
</dbReference>
<keyword evidence="4" id="KW-0479">Metal-binding</keyword>
<dbReference type="Ensembl" id="ENSCSAVT00000016175.1">
    <property type="protein sequence ID" value="ENSCSAVP00000015995.1"/>
    <property type="gene ID" value="ENSCSAVG00000009417.1"/>
</dbReference>
<accession>H2ZEH9</accession>
<evidence type="ECO:0000256" key="3">
    <source>
        <dbReference type="ARBA" id="ARBA00022679"/>
    </source>
</evidence>
<evidence type="ECO:0000313" key="6">
    <source>
        <dbReference type="Ensembl" id="ENSCSAVP00000015995.1"/>
    </source>
</evidence>
<organism evidence="6 7">
    <name type="scientific">Ciona savignyi</name>
    <name type="common">Pacific transparent sea squirt</name>
    <dbReference type="NCBI Taxonomy" id="51511"/>
    <lineage>
        <taxon>Eukaryota</taxon>
        <taxon>Metazoa</taxon>
        <taxon>Chordata</taxon>
        <taxon>Tunicata</taxon>
        <taxon>Ascidiacea</taxon>
        <taxon>Phlebobranchia</taxon>
        <taxon>Cionidae</taxon>
        <taxon>Ciona</taxon>
    </lineage>
</organism>
<proteinExistence type="predicted"/>
<dbReference type="PANTHER" id="PTHR33447">
    <property type="entry name" value="GLUTATHIONE GAMMA-GLUTAMYLCYSTEINYLTRANSFERASE"/>
    <property type="match status" value="1"/>
</dbReference>
<reference evidence="7" key="1">
    <citation type="submission" date="2003-08" db="EMBL/GenBank/DDBJ databases">
        <authorList>
            <person name="Birren B."/>
            <person name="Nusbaum C."/>
            <person name="Abebe A."/>
            <person name="Abouelleil A."/>
            <person name="Adekoya E."/>
            <person name="Ait-zahra M."/>
            <person name="Allen N."/>
            <person name="Allen T."/>
            <person name="An P."/>
            <person name="Anderson M."/>
            <person name="Anderson S."/>
            <person name="Arachchi H."/>
            <person name="Armbruster J."/>
            <person name="Bachantsang P."/>
            <person name="Baldwin J."/>
            <person name="Barry A."/>
            <person name="Bayul T."/>
            <person name="Blitshsteyn B."/>
            <person name="Bloom T."/>
            <person name="Blye J."/>
            <person name="Boguslavskiy L."/>
            <person name="Borowsky M."/>
            <person name="Boukhgalter B."/>
            <person name="Brunache A."/>
            <person name="Butler J."/>
            <person name="Calixte N."/>
            <person name="Calvo S."/>
            <person name="Camarata J."/>
            <person name="Campo K."/>
            <person name="Chang J."/>
            <person name="Cheshatsang Y."/>
            <person name="Citroen M."/>
            <person name="Collymore A."/>
            <person name="Considine T."/>
            <person name="Cook A."/>
            <person name="Cooke P."/>
            <person name="Corum B."/>
            <person name="Cuomo C."/>
            <person name="David R."/>
            <person name="Dawoe T."/>
            <person name="Degray S."/>
            <person name="Dodge S."/>
            <person name="Dooley K."/>
            <person name="Dorje P."/>
            <person name="Dorjee K."/>
            <person name="Dorris L."/>
            <person name="Duffey N."/>
            <person name="Dupes A."/>
            <person name="Elkins T."/>
            <person name="Engels R."/>
            <person name="Erickson J."/>
            <person name="Farina A."/>
            <person name="Faro S."/>
            <person name="Ferreira P."/>
            <person name="Fischer H."/>
            <person name="Fitzgerald M."/>
            <person name="Foley K."/>
            <person name="Gage D."/>
            <person name="Galagan J."/>
            <person name="Gearin G."/>
            <person name="Gnerre S."/>
            <person name="Gnirke A."/>
            <person name="Goyette A."/>
            <person name="Graham J."/>
            <person name="Grandbois E."/>
            <person name="Gyaltsen K."/>
            <person name="Hafez N."/>
            <person name="Hagopian D."/>
            <person name="Hagos B."/>
            <person name="Hall J."/>
            <person name="Hatcher B."/>
            <person name="Heller A."/>
            <person name="Higgins H."/>
            <person name="Honan T."/>
            <person name="Horn A."/>
            <person name="Houde N."/>
            <person name="Hughes L."/>
            <person name="Hulme W."/>
            <person name="Husby E."/>
            <person name="Iliev I."/>
            <person name="Jaffe D."/>
            <person name="Jones C."/>
            <person name="Kamal M."/>
            <person name="Kamat A."/>
            <person name="Kamvysselis M."/>
            <person name="Karlsson E."/>
            <person name="Kells C."/>
            <person name="Kieu A."/>
            <person name="Kisner P."/>
            <person name="Kodira C."/>
            <person name="Kulbokas E."/>
            <person name="Labutti K."/>
            <person name="Lama D."/>
            <person name="Landers T."/>
            <person name="Leger J."/>
            <person name="Levine S."/>
            <person name="Lewis D."/>
            <person name="Lewis T."/>
            <person name="Lindblad-toh K."/>
            <person name="Liu X."/>
            <person name="Lokyitsang T."/>
            <person name="Lokyitsang Y."/>
            <person name="Lucien O."/>
            <person name="Lui A."/>
            <person name="Ma L.J."/>
            <person name="Mabbitt R."/>
            <person name="Macdonald J."/>
            <person name="Maclean C."/>
            <person name="Major J."/>
            <person name="Manning J."/>
            <person name="Marabella R."/>
            <person name="Maru K."/>
            <person name="Matthews C."/>
            <person name="Mauceli E."/>
            <person name="Mccarthy M."/>
            <person name="Mcdonough S."/>
            <person name="Mcghee T."/>
            <person name="Meldrim J."/>
            <person name="Meneus L."/>
            <person name="Mesirov J."/>
            <person name="Mihalev A."/>
            <person name="Mihova T."/>
            <person name="Mikkelsen T."/>
            <person name="Mlenga V."/>
            <person name="Moru K."/>
            <person name="Mozes J."/>
            <person name="Mulrain L."/>
            <person name="Munson G."/>
            <person name="Naylor J."/>
            <person name="Newes C."/>
            <person name="Nguyen C."/>
            <person name="Nguyen N."/>
            <person name="Nguyen T."/>
            <person name="Nicol R."/>
            <person name="Nielsen C."/>
            <person name="Nizzari M."/>
            <person name="Norbu C."/>
            <person name="Norbu N."/>
            <person name="O'donnell P."/>
            <person name="Okoawo O."/>
            <person name="O'leary S."/>
            <person name="Omotosho B."/>
            <person name="O'neill K."/>
            <person name="Osman S."/>
            <person name="Parker S."/>
            <person name="Perrin D."/>
            <person name="Phunkhang P."/>
            <person name="Piqani B."/>
            <person name="Purcell S."/>
            <person name="Rachupka T."/>
            <person name="Ramasamy U."/>
            <person name="Rameau R."/>
            <person name="Ray V."/>
            <person name="Raymond C."/>
            <person name="Retta R."/>
            <person name="Richardson S."/>
            <person name="Rise C."/>
            <person name="Rodriguez J."/>
            <person name="Rogers J."/>
            <person name="Rogov P."/>
            <person name="Rutman M."/>
            <person name="Schupbach R."/>
            <person name="Seaman C."/>
            <person name="Settipalli S."/>
            <person name="Sharpe T."/>
            <person name="Sheridan J."/>
            <person name="Sherpa N."/>
            <person name="Shi J."/>
            <person name="Smirnov S."/>
            <person name="Smith C."/>
            <person name="Sougnez C."/>
            <person name="Spencer B."/>
            <person name="Stalker J."/>
            <person name="Stange-thomann N."/>
            <person name="Stavropoulos S."/>
            <person name="Stetson K."/>
            <person name="Stone C."/>
            <person name="Stone S."/>
            <person name="Stubbs M."/>
            <person name="Talamas J."/>
            <person name="Tchuinga P."/>
            <person name="Tenzing P."/>
            <person name="Tesfaye S."/>
            <person name="Theodore J."/>
            <person name="Thoulutsang Y."/>
            <person name="Topham K."/>
            <person name="Towey S."/>
            <person name="Tsamla T."/>
            <person name="Tsomo N."/>
            <person name="Vallee D."/>
            <person name="Vassiliev H."/>
            <person name="Venkataraman V."/>
            <person name="Vinson J."/>
            <person name="Vo A."/>
            <person name="Wade C."/>
            <person name="Wang S."/>
            <person name="Wangchuk T."/>
            <person name="Wangdi T."/>
            <person name="Whittaker C."/>
            <person name="Wilkinson J."/>
            <person name="Wu Y."/>
            <person name="Wyman D."/>
            <person name="Yadav S."/>
            <person name="Yang S."/>
            <person name="Yang X."/>
            <person name="Yeager S."/>
            <person name="Yee E."/>
            <person name="Young G."/>
            <person name="Zainoun J."/>
            <person name="Zembeck L."/>
            <person name="Zimmer A."/>
            <person name="Zody M."/>
            <person name="Lander E."/>
        </authorList>
    </citation>
    <scope>NUCLEOTIDE SEQUENCE [LARGE SCALE GENOMIC DNA]</scope>
</reference>
<dbReference type="eggNOG" id="KOG0632">
    <property type="taxonomic scope" value="Eukaryota"/>
</dbReference>
<keyword evidence="3" id="KW-0808">Transferase</keyword>
<evidence type="ECO:0000256" key="2">
    <source>
        <dbReference type="ARBA" id="ARBA00022539"/>
    </source>
</evidence>